<sequence>IKTSVECEIKNQKSLLELSKEVVNVTECQIVEGAESQKKFPAPSDAIQKLSEPRMASYIKLYNSYSNVLDAKTINRIKEKLCDYLQKIENEAIDNKREKEKKLLWRKKQKLQAKKLYGSNEYSRFSCKMFDALYEILSTKFKKCCNDEIPKPLVMASNSMKLYENIRAQIEELLKPRVDLMKGTKGVKVVDAFNPNNNPVTTDAIESIDIRAKVQQEARDGRMQTVETLSYFVMQFIKQLLLETLRDENKTAS</sequence>
<evidence type="ECO:0000313" key="2">
    <source>
        <dbReference type="Proteomes" id="UP001151699"/>
    </source>
</evidence>
<dbReference type="EMBL" id="WJQU01000001">
    <property type="protein sequence ID" value="KAJ6646707.1"/>
    <property type="molecule type" value="Genomic_DNA"/>
</dbReference>
<reference evidence="1" key="1">
    <citation type="submission" date="2022-07" db="EMBL/GenBank/DDBJ databases">
        <authorList>
            <person name="Trinca V."/>
            <person name="Uliana J.V.C."/>
            <person name="Torres T.T."/>
            <person name="Ward R.J."/>
            <person name="Monesi N."/>
        </authorList>
    </citation>
    <scope>NUCLEOTIDE SEQUENCE</scope>
    <source>
        <strain evidence="1">HSMRA1968</strain>
        <tissue evidence="1">Whole embryos</tissue>
    </source>
</reference>
<dbReference type="AlphaFoldDB" id="A0A9Q0NB58"/>
<dbReference type="Proteomes" id="UP001151699">
    <property type="component" value="Chromosome A"/>
</dbReference>
<dbReference type="OrthoDB" id="10614191at2759"/>
<evidence type="ECO:0000313" key="1">
    <source>
        <dbReference type="EMBL" id="KAJ6646707.1"/>
    </source>
</evidence>
<accession>A0A9Q0NB58</accession>
<organism evidence="1 2">
    <name type="scientific">Pseudolycoriella hygida</name>
    <dbReference type="NCBI Taxonomy" id="35572"/>
    <lineage>
        <taxon>Eukaryota</taxon>
        <taxon>Metazoa</taxon>
        <taxon>Ecdysozoa</taxon>
        <taxon>Arthropoda</taxon>
        <taxon>Hexapoda</taxon>
        <taxon>Insecta</taxon>
        <taxon>Pterygota</taxon>
        <taxon>Neoptera</taxon>
        <taxon>Endopterygota</taxon>
        <taxon>Diptera</taxon>
        <taxon>Nematocera</taxon>
        <taxon>Sciaroidea</taxon>
        <taxon>Sciaridae</taxon>
        <taxon>Pseudolycoriella</taxon>
    </lineage>
</organism>
<comment type="caution">
    <text evidence="1">The sequence shown here is derived from an EMBL/GenBank/DDBJ whole genome shotgun (WGS) entry which is preliminary data.</text>
</comment>
<protein>
    <submittedName>
        <fullName evidence="1">Uncharacterized protein</fullName>
    </submittedName>
</protein>
<feature type="non-terminal residue" evidence="1">
    <location>
        <position position="253"/>
    </location>
</feature>
<name>A0A9Q0NB58_9DIPT</name>
<keyword evidence="2" id="KW-1185">Reference proteome</keyword>
<gene>
    <name evidence="1" type="ORF">Bhyg_01920</name>
</gene>
<proteinExistence type="predicted"/>